<evidence type="ECO:0000313" key="1">
    <source>
        <dbReference type="EMBL" id="MBB0245516.1"/>
    </source>
</evidence>
<dbReference type="AlphaFoldDB" id="A0A7W3Y2K0"/>
<sequence length="63" mass="6894">MPTGLKARFDAAMRDLATDPYAHGSTPLDGQEDRREAVAAGVVVRYYVARAVLTVTVVRIVYI</sequence>
<accession>A0A7W3Y2K0</accession>
<gene>
    <name evidence="1" type="ORF">FNQ90_15745</name>
</gene>
<dbReference type="Proteomes" id="UP000538929">
    <property type="component" value="Unassembled WGS sequence"/>
</dbReference>
<protein>
    <submittedName>
        <fullName evidence="1">Uncharacterized protein</fullName>
    </submittedName>
</protein>
<reference evidence="2" key="1">
    <citation type="submission" date="2019-10" db="EMBL/GenBank/DDBJ databases">
        <title>Streptomyces sp. nov., a novel actinobacterium isolated from alkaline environment.</title>
        <authorList>
            <person name="Golinska P."/>
        </authorList>
    </citation>
    <scope>NUCLEOTIDE SEQUENCE [LARGE SCALE GENOMIC DNA]</scope>
    <source>
        <strain evidence="2">DSM 42118</strain>
    </source>
</reference>
<comment type="caution">
    <text evidence="1">The sequence shown here is derived from an EMBL/GenBank/DDBJ whole genome shotgun (WGS) entry which is preliminary data.</text>
</comment>
<proteinExistence type="predicted"/>
<name>A0A7W3Y2K0_9ACTN</name>
<dbReference type="EMBL" id="VKHT01000516">
    <property type="protein sequence ID" value="MBB0245516.1"/>
    <property type="molecule type" value="Genomic_DNA"/>
</dbReference>
<organism evidence="1 2">
    <name type="scientific">Streptomyces alkaliphilus</name>
    <dbReference type="NCBI Taxonomy" id="1472722"/>
    <lineage>
        <taxon>Bacteria</taxon>
        <taxon>Bacillati</taxon>
        <taxon>Actinomycetota</taxon>
        <taxon>Actinomycetes</taxon>
        <taxon>Kitasatosporales</taxon>
        <taxon>Streptomycetaceae</taxon>
        <taxon>Streptomyces</taxon>
    </lineage>
</organism>
<keyword evidence="2" id="KW-1185">Reference proteome</keyword>
<evidence type="ECO:0000313" key="2">
    <source>
        <dbReference type="Proteomes" id="UP000538929"/>
    </source>
</evidence>